<dbReference type="Proteomes" id="UP000639338">
    <property type="component" value="Unassembled WGS sequence"/>
</dbReference>
<comment type="caution">
    <text evidence="1">The sequence shown here is derived from an EMBL/GenBank/DDBJ whole genome shotgun (WGS) entry which is preliminary data.</text>
</comment>
<organism evidence="1 2">
    <name type="scientific">Aphidius gifuensis</name>
    <name type="common">Parasitoid wasp</name>
    <dbReference type="NCBI Taxonomy" id="684658"/>
    <lineage>
        <taxon>Eukaryota</taxon>
        <taxon>Metazoa</taxon>
        <taxon>Ecdysozoa</taxon>
        <taxon>Arthropoda</taxon>
        <taxon>Hexapoda</taxon>
        <taxon>Insecta</taxon>
        <taxon>Pterygota</taxon>
        <taxon>Neoptera</taxon>
        <taxon>Endopterygota</taxon>
        <taxon>Hymenoptera</taxon>
        <taxon>Apocrita</taxon>
        <taxon>Ichneumonoidea</taxon>
        <taxon>Braconidae</taxon>
        <taxon>Aphidiinae</taxon>
        <taxon>Aphidius</taxon>
    </lineage>
</organism>
<proteinExistence type="predicted"/>
<dbReference type="EMBL" id="JACMRX010000001">
    <property type="protein sequence ID" value="KAF7998588.1"/>
    <property type="molecule type" value="Genomic_DNA"/>
</dbReference>
<evidence type="ECO:0000313" key="1">
    <source>
        <dbReference type="EMBL" id="KAF7998588.1"/>
    </source>
</evidence>
<protein>
    <submittedName>
        <fullName evidence="1">Uncharacterized protein</fullName>
    </submittedName>
</protein>
<reference evidence="1 2" key="1">
    <citation type="submission" date="2020-08" db="EMBL/GenBank/DDBJ databases">
        <title>Aphidius gifuensis genome sequencing and assembly.</title>
        <authorList>
            <person name="Du Z."/>
        </authorList>
    </citation>
    <scope>NUCLEOTIDE SEQUENCE [LARGE SCALE GENOMIC DNA]</scope>
    <source>
        <strain evidence="1">YNYX2018</strain>
        <tissue evidence="1">Adults</tissue>
    </source>
</reference>
<keyword evidence="2" id="KW-1185">Reference proteome</keyword>
<dbReference type="AlphaFoldDB" id="A0A834Y7D7"/>
<dbReference type="OrthoDB" id="7700450at2759"/>
<name>A0A834Y7D7_APHGI</name>
<sequence length="418" mass="48211">MPRRTKNYINKKIKFDDSDSSSSGEGVEIQNNFQWLDEILKKCKHPEASLVIGDIRLFGKEVAVEIMCNDDYLALQRLNLTPDPKSRHRYFKRIMINNEMIASKDYTRVKKRNSFTVLLTDNQVFEIRNFVVFEIQGVTRKMEKEMFAIVQWTQGKDKGRYTVGYPISYIKNFNYELYENDEYELDQPFPVEWHEPGKKPVGGWEVFEAIVIQVSSSIKKLEKMMNIIDVKAGKTQTALLPMAKHMVPGTEDANVSRKKKCQISDVILVERFEMFRNNLGLTHDKKSLLEVALYTSPSLPYALLAVTTVDDYLYISETELDDKNESSEILNVELLTGPTLTDGKEKNEYVTKADLKAFAADIIHFFNKNESSKKPKHSETTEESVDCFEKATKSSNKKSQIKILTAGENKIEIPYDQW</sequence>
<accession>A0A834Y7D7</accession>
<gene>
    <name evidence="1" type="ORF">HCN44_010996</name>
</gene>
<evidence type="ECO:0000313" key="2">
    <source>
        <dbReference type="Proteomes" id="UP000639338"/>
    </source>
</evidence>